<dbReference type="OrthoDB" id="262547at2759"/>
<keyword evidence="4 6" id="KW-0472">Membrane</keyword>
<dbReference type="AlphaFoldDB" id="A0A2P6TGW7"/>
<evidence type="ECO:0000256" key="4">
    <source>
        <dbReference type="ARBA" id="ARBA00023136"/>
    </source>
</evidence>
<feature type="transmembrane region" description="Helical" evidence="6">
    <location>
        <begin position="306"/>
        <end position="329"/>
    </location>
</feature>
<dbReference type="InterPro" id="IPR003689">
    <property type="entry name" value="ZIP"/>
</dbReference>
<evidence type="ECO:0000313" key="7">
    <source>
        <dbReference type="EMBL" id="PRW33534.1"/>
    </source>
</evidence>
<accession>A0A2P6TGW7</accession>
<feature type="transmembrane region" description="Helical" evidence="6">
    <location>
        <begin position="335"/>
        <end position="359"/>
    </location>
</feature>
<feature type="compositionally biased region" description="Low complexity" evidence="5">
    <location>
        <begin position="140"/>
        <end position="157"/>
    </location>
</feature>
<keyword evidence="2 6" id="KW-0812">Transmembrane</keyword>
<feature type="transmembrane region" description="Helical" evidence="6">
    <location>
        <begin position="394"/>
        <end position="416"/>
    </location>
</feature>
<dbReference type="EMBL" id="LHPG02000016">
    <property type="protein sequence ID" value="PRW33534.1"/>
    <property type="molecule type" value="Genomic_DNA"/>
</dbReference>
<evidence type="ECO:0000256" key="6">
    <source>
        <dbReference type="SAM" id="Phobius"/>
    </source>
</evidence>
<feature type="region of interest" description="Disordered" evidence="5">
    <location>
        <begin position="261"/>
        <end position="285"/>
    </location>
</feature>
<dbReference type="GO" id="GO:0005385">
    <property type="term" value="F:zinc ion transmembrane transporter activity"/>
    <property type="evidence" value="ECO:0007669"/>
    <property type="project" value="TreeGrafter"/>
</dbReference>
<organism evidence="7 8">
    <name type="scientific">Chlorella sorokiniana</name>
    <name type="common">Freshwater green alga</name>
    <dbReference type="NCBI Taxonomy" id="3076"/>
    <lineage>
        <taxon>Eukaryota</taxon>
        <taxon>Viridiplantae</taxon>
        <taxon>Chlorophyta</taxon>
        <taxon>core chlorophytes</taxon>
        <taxon>Trebouxiophyceae</taxon>
        <taxon>Chlorellales</taxon>
        <taxon>Chlorellaceae</taxon>
        <taxon>Chlorella clade</taxon>
        <taxon>Chlorella</taxon>
    </lineage>
</organism>
<evidence type="ECO:0000313" key="8">
    <source>
        <dbReference type="Proteomes" id="UP000239899"/>
    </source>
</evidence>
<feature type="transmembrane region" description="Helical" evidence="6">
    <location>
        <begin position="80"/>
        <end position="103"/>
    </location>
</feature>
<feature type="compositionally biased region" description="Low complexity" evidence="5">
    <location>
        <begin position="114"/>
        <end position="127"/>
    </location>
</feature>
<protein>
    <submittedName>
        <fullName evidence="7">Zinc permease family</fullName>
    </submittedName>
</protein>
<proteinExistence type="predicted"/>
<reference evidence="7 8" key="1">
    <citation type="journal article" date="2018" name="Plant J.">
        <title>Genome sequences of Chlorella sorokiniana UTEX 1602 and Micractinium conductrix SAG 241.80: implications to maltose excretion by a green alga.</title>
        <authorList>
            <person name="Arriola M.B."/>
            <person name="Velmurugan N."/>
            <person name="Zhang Y."/>
            <person name="Plunkett M.H."/>
            <person name="Hondzo H."/>
            <person name="Barney B.M."/>
        </authorList>
    </citation>
    <scope>NUCLEOTIDE SEQUENCE [LARGE SCALE GENOMIC DNA]</scope>
    <source>
        <strain evidence="8">UTEX 1602</strain>
    </source>
</reference>
<keyword evidence="3 6" id="KW-1133">Transmembrane helix</keyword>
<gene>
    <name evidence="7" type="ORF">C2E21_7513</name>
</gene>
<evidence type="ECO:0000256" key="2">
    <source>
        <dbReference type="ARBA" id="ARBA00022692"/>
    </source>
</evidence>
<dbReference type="PANTHER" id="PTHR11040:SF205">
    <property type="entry name" value="ZINC TRANSPORTER ZUPT"/>
    <property type="match status" value="1"/>
</dbReference>
<feature type="transmembrane region" description="Helical" evidence="6">
    <location>
        <begin position="366"/>
        <end position="388"/>
    </location>
</feature>
<feature type="region of interest" description="Disordered" evidence="5">
    <location>
        <begin position="113"/>
        <end position="228"/>
    </location>
</feature>
<evidence type="ECO:0000256" key="3">
    <source>
        <dbReference type="ARBA" id="ARBA00022989"/>
    </source>
</evidence>
<dbReference type="STRING" id="3076.A0A2P6TGW7"/>
<name>A0A2P6TGW7_CHLSO</name>
<dbReference type="PANTHER" id="PTHR11040">
    <property type="entry name" value="ZINC/IRON TRANSPORTER"/>
    <property type="match status" value="1"/>
</dbReference>
<evidence type="ECO:0000256" key="5">
    <source>
        <dbReference type="SAM" id="MobiDB-lite"/>
    </source>
</evidence>
<dbReference type="Proteomes" id="UP000239899">
    <property type="component" value="Unassembled WGS sequence"/>
</dbReference>
<evidence type="ECO:0000256" key="1">
    <source>
        <dbReference type="ARBA" id="ARBA00004141"/>
    </source>
</evidence>
<dbReference type="Pfam" id="PF02535">
    <property type="entry name" value="Zip"/>
    <property type="match status" value="1"/>
</dbReference>
<feature type="transmembrane region" description="Helical" evidence="6">
    <location>
        <begin position="428"/>
        <end position="447"/>
    </location>
</feature>
<comment type="subcellular location">
    <subcellularLocation>
        <location evidence="1">Membrane</location>
        <topology evidence="1">Multi-pass membrane protein</topology>
    </subcellularLocation>
</comment>
<sequence>MPAEGNVGVAFALVAAAGMCTTIGACIVFCASLAQPRFLAGSLAFAAGVMLYVSFAEILMRKSIAGFEAVATDATAAYRWSTLCFFGGMAAVAVLDRLVHMLAHLGAKRSQRKAAAGGRSPASASTANLLSHEDQRNARRSVAAAAAAPTSAPAVPSMPKLRRGSGAGASAAAAGAGQQGAGGQDVENIGSAASTPRAAGDAGAQPPSEAGGREAREGGPSGRSSVSTHLNELSAPADLLTEPCDAMTSAVVAASCPDTVVGGDSADKPGGEGEAAGGGTSSRTPPAVVELMEADHHAFMLKKMGVLTALALFIHNFPEGLATFVGALADTKIGVGLAVAIAMHNVPEGICVAMPIYYATGSKWKGFWWAFLSGVSEPVGGLVGYLALSGNNDLAFAIVFGLVAGMMVFIAIKELIPTALRYDPQDSVATTCVVLGMVVMAASLLLFTI</sequence>
<feature type="transmembrane region" description="Helical" evidence="6">
    <location>
        <begin position="38"/>
        <end position="60"/>
    </location>
</feature>
<feature type="transmembrane region" description="Helical" evidence="6">
    <location>
        <begin position="6"/>
        <end position="31"/>
    </location>
</feature>
<dbReference type="GO" id="GO:0016020">
    <property type="term" value="C:membrane"/>
    <property type="evidence" value="ECO:0007669"/>
    <property type="project" value="UniProtKB-SubCell"/>
</dbReference>
<comment type="caution">
    <text evidence="7">The sequence shown here is derived from an EMBL/GenBank/DDBJ whole genome shotgun (WGS) entry which is preliminary data.</text>
</comment>
<keyword evidence="8" id="KW-1185">Reference proteome</keyword>